<protein>
    <submittedName>
        <fullName evidence="5">Phospholipase D3</fullName>
    </submittedName>
</protein>
<dbReference type="SMART" id="SM00155">
    <property type="entry name" value="PLDc"/>
    <property type="match status" value="2"/>
</dbReference>
<accession>A0A6J2TZK9</accession>
<evidence type="ECO:0000313" key="5">
    <source>
        <dbReference type="RefSeq" id="XP_030380633.1"/>
    </source>
</evidence>
<name>A0A6J2TZK9_DROLE</name>
<dbReference type="CDD" id="cd09106">
    <property type="entry name" value="PLDc_vPLD3_4_5_like_1"/>
    <property type="match status" value="1"/>
</dbReference>
<dbReference type="PANTHER" id="PTHR10185:SF17">
    <property type="entry name" value="GM01519P-RELATED"/>
    <property type="match status" value="1"/>
</dbReference>
<dbReference type="InterPro" id="IPR001736">
    <property type="entry name" value="PLipase_D/transphosphatidylase"/>
</dbReference>
<comment type="similarity">
    <text evidence="1">Belongs to the phospholipase D family.</text>
</comment>
<dbReference type="CDD" id="cd09107">
    <property type="entry name" value="PLDc_vPLD3_4_5_like_2"/>
    <property type="match status" value="1"/>
</dbReference>
<dbReference type="GO" id="GO:0003824">
    <property type="term" value="F:catalytic activity"/>
    <property type="evidence" value="ECO:0007669"/>
    <property type="project" value="InterPro"/>
</dbReference>
<dbReference type="PROSITE" id="PS50035">
    <property type="entry name" value="PLD"/>
    <property type="match status" value="1"/>
</dbReference>
<dbReference type="GeneID" id="115628590"/>
<dbReference type="InterPro" id="IPR050874">
    <property type="entry name" value="Diverse_PLD-related"/>
</dbReference>
<keyword evidence="4" id="KW-1185">Reference proteome</keyword>
<feature type="domain" description="PLD phosphodiesterase" evidence="3">
    <location>
        <begin position="157"/>
        <end position="184"/>
    </location>
</feature>
<feature type="signal peptide" evidence="2">
    <location>
        <begin position="1"/>
        <end position="21"/>
    </location>
</feature>
<dbReference type="AlphaFoldDB" id="A0A6J2TZK9"/>
<evidence type="ECO:0000256" key="1">
    <source>
        <dbReference type="ARBA" id="ARBA00008664"/>
    </source>
</evidence>
<dbReference type="Gene3D" id="3.30.870.10">
    <property type="entry name" value="Endonuclease Chain A"/>
    <property type="match status" value="2"/>
</dbReference>
<dbReference type="InterPro" id="IPR032803">
    <property type="entry name" value="PLDc_3"/>
</dbReference>
<evidence type="ECO:0000256" key="2">
    <source>
        <dbReference type="SAM" id="SignalP"/>
    </source>
</evidence>
<evidence type="ECO:0000259" key="3">
    <source>
        <dbReference type="PROSITE" id="PS50035"/>
    </source>
</evidence>
<dbReference type="SUPFAM" id="SSF56024">
    <property type="entry name" value="Phospholipase D/nuclease"/>
    <property type="match status" value="2"/>
</dbReference>
<reference evidence="5" key="1">
    <citation type="submission" date="2025-08" db="UniProtKB">
        <authorList>
            <consortium name="RefSeq"/>
        </authorList>
    </citation>
    <scope>IDENTIFICATION</scope>
    <source>
        <strain evidence="5">11010-0011.00</strain>
        <tissue evidence="5">Whole body</tissue>
    </source>
</reference>
<proteinExistence type="inferred from homology"/>
<keyword evidence="2" id="KW-0732">Signal</keyword>
<dbReference type="RefSeq" id="XP_030380633.1">
    <property type="nucleotide sequence ID" value="XM_030524773.1"/>
</dbReference>
<sequence length="447" mass="50287">MIPIIILFVLVLIVLLLPLETLHRNAGDGTDNNKAVPAPLPCELQLVETLPIGLSYTQNSPKFMGTYEAWKLLLDKAKLTVDIAAPYWTLRGIDVNDSSTQPGDHIFHRLLANGDGGKPKLRIRIAMNKSQESILHADAKILANYDAAEVVAVKLPNAGVLNAKLWIVDGQHFYLGSANMDWRSLTQVKELGVLAQNCPHLAHDVGKIFNAYWELGSNGDGTIPSQWHWTFDTRYRLGRPMLLNVNKNYTMQAYISSTPVALTTTGRTHDLDAILNVIESAAEFINIAVMDYFPLIINGPNVQFWPPIDNALRRAAVDRGVAIKMLVSWWPNSHPSEDNFLRSLQEFSQVMQHVDIQIRRFIVPVNDELEQIPLIRFSHNSFMVSDKIAYIGASNWTGEFFMHSAGIGLVLADTTLIESTIRTDLFKLFMRDWYSPYSLALKRNLQI</sequence>
<dbReference type="Proteomes" id="UP000504634">
    <property type="component" value="Unplaced"/>
</dbReference>
<dbReference type="PANTHER" id="PTHR10185">
    <property type="entry name" value="PHOSPHOLIPASE D - RELATED"/>
    <property type="match status" value="1"/>
</dbReference>
<organism evidence="4 5">
    <name type="scientific">Drosophila lebanonensis</name>
    <name type="common">Fruit fly</name>
    <name type="synonym">Scaptodrosophila lebanonensis</name>
    <dbReference type="NCBI Taxonomy" id="7225"/>
    <lineage>
        <taxon>Eukaryota</taxon>
        <taxon>Metazoa</taxon>
        <taxon>Ecdysozoa</taxon>
        <taxon>Arthropoda</taxon>
        <taxon>Hexapoda</taxon>
        <taxon>Insecta</taxon>
        <taxon>Pterygota</taxon>
        <taxon>Neoptera</taxon>
        <taxon>Endopterygota</taxon>
        <taxon>Diptera</taxon>
        <taxon>Brachycera</taxon>
        <taxon>Muscomorpha</taxon>
        <taxon>Ephydroidea</taxon>
        <taxon>Drosophilidae</taxon>
        <taxon>Scaptodrosophila</taxon>
    </lineage>
</organism>
<gene>
    <name evidence="5" type="primary">LOC115628590</name>
</gene>
<dbReference type="Pfam" id="PF13918">
    <property type="entry name" value="PLDc_3"/>
    <property type="match status" value="1"/>
</dbReference>
<evidence type="ECO:0000313" key="4">
    <source>
        <dbReference type="Proteomes" id="UP000504634"/>
    </source>
</evidence>
<feature type="chain" id="PRO_5026753299" evidence="2">
    <location>
        <begin position="22"/>
        <end position="447"/>
    </location>
</feature>
<dbReference type="OrthoDB" id="1923775at2759"/>